<evidence type="ECO:0000313" key="2">
    <source>
        <dbReference type="Proteomes" id="UP001283361"/>
    </source>
</evidence>
<proteinExistence type="predicted"/>
<evidence type="ECO:0000313" key="1">
    <source>
        <dbReference type="EMBL" id="KAK3800824.1"/>
    </source>
</evidence>
<organism evidence="1 2">
    <name type="scientific">Elysia crispata</name>
    <name type="common">lettuce slug</name>
    <dbReference type="NCBI Taxonomy" id="231223"/>
    <lineage>
        <taxon>Eukaryota</taxon>
        <taxon>Metazoa</taxon>
        <taxon>Spiralia</taxon>
        <taxon>Lophotrochozoa</taxon>
        <taxon>Mollusca</taxon>
        <taxon>Gastropoda</taxon>
        <taxon>Heterobranchia</taxon>
        <taxon>Euthyneura</taxon>
        <taxon>Panpulmonata</taxon>
        <taxon>Sacoglossa</taxon>
        <taxon>Placobranchoidea</taxon>
        <taxon>Plakobranchidae</taxon>
        <taxon>Elysia</taxon>
    </lineage>
</organism>
<reference evidence="1" key="1">
    <citation type="journal article" date="2023" name="G3 (Bethesda)">
        <title>A reference genome for the long-term kleptoplast-retaining sea slug Elysia crispata morphotype clarki.</title>
        <authorList>
            <person name="Eastman K.E."/>
            <person name="Pendleton A.L."/>
            <person name="Shaikh M.A."/>
            <person name="Suttiyut T."/>
            <person name="Ogas R."/>
            <person name="Tomko P."/>
            <person name="Gavelis G."/>
            <person name="Widhalm J.R."/>
            <person name="Wisecaver J.H."/>
        </authorList>
    </citation>
    <scope>NUCLEOTIDE SEQUENCE</scope>
    <source>
        <strain evidence="1">ECLA1</strain>
    </source>
</reference>
<dbReference type="EMBL" id="JAWDGP010000415">
    <property type="protein sequence ID" value="KAK3800824.1"/>
    <property type="molecule type" value="Genomic_DNA"/>
</dbReference>
<comment type="caution">
    <text evidence="1">The sequence shown here is derived from an EMBL/GenBank/DDBJ whole genome shotgun (WGS) entry which is preliminary data.</text>
</comment>
<keyword evidence="2" id="KW-1185">Reference proteome</keyword>
<name>A0AAE1B7G2_9GAST</name>
<sequence length="134" mass="15083">MSCGVYHQSRISQMPQSSDIVLQVRDLSTPKSCYSLGDQSATDSMILINHTTSEDSPRSETIGAHWRRSFEPVRSEGLAPNPRGWGITISILDLPWQFQCRATRECSLVIASAWPETLHRFVRLPGHNVYVTLL</sequence>
<dbReference type="AlphaFoldDB" id="A0AAE1B7G2"/>
<dbReference type="Proteomes" id="UP001283361">
    <property type="component" value="Unassembled WGS sequence"/>
</dbReference>
<gene>
    <name evidence="1" type="ORF">RRG08_012854</name>
</gene>
<accession>A0AAE1B7G2</accession>
<protein>
    <submittedName>
        <fullName evidence="1">Uncharacterized protein</fullName>
    </submittedName>
</protein>